<dbReference type="InterPro" id="IPR019585">
    <property type="entry name" value="Rpn7/CSN1"/>
</dbReference>
<reference evidence="8 9" key="1">
    <citation type="journal article" date="2024" name="Plant Biotechnol. J.">
        <title>Dendrobium thyrsiflorum genome and its molecular insights into genes involved in important horticultural traits.</title>
        <authorList>
            <person name="Chen B."/>
            <person name="Wang J.Y."/>
            <person name="Zheng P.J."/>
            <person name="Li K.L."/>
            <person name="Liang Y.M."/>
            <person name="Chen X.F."/>
            <person name="Zhang C."/>
            <person name="Zhao X."/>
            <person name="He X."/>
            <person name="Zhang G.Q."/>
            <person name="Liu Z.J."/>
            <person name="Xu Q."/>
        </authorList>
    </citation>
    <scope>NUCLEOTIDE SEQUENCE [LARGE SCALE GENOMIC DNA]</scope>
    <source>
        <strain evidence="8">GZMU011</strain>
    </source>
</reference>
<evidence type="ECO:0000259" key="7">
    <source>
        <dbReference type="PROSITE" id="PS50250"/>
    </source>
</evidence>
<dbReference type="AlphaFoldDB" id="A0ABD0UKI8"/>
<protein>
    <recommendedName>
        <fullName evidence="7">PCI domain-containing protein</fullName>
    </recommendedName>
</protein>
<evidence type="ECO:0000256" key="3">
    <source>
        <dbReference type="ARBA" id="ARBA00008793"/>
    </source>
</evidence>
<gene>
    <name evidence="8" type="ORF">M5K25_016560</name>
</gene>
<evidence type="ECO:0000256" key="4">
    <source>
        <dbReference type="ARBA" id="ARBA00022490"/>
    </source>
</evidence>
<evidence type="ECO:0000313" key="9">
    <source>
        <dbReference type="Proteomes" id="UP001552299"/>
    </source>
</evidence>
<dbReference type="PANTHER" id="PTHR14145">
    <property type="entry name" value="26S PROTESOME SUBUNIT 6"/>
    <property type="match status" value="1"/>
</dbReference>
<name>A0ABD0UKI8_DENTH</name>
<dbReference type="GO" id="GO:0008180">
    <property type="term" value="C:COP9 signalosome"/>
    <property type="evidence" value="ECO:0007669"/>
    <property type="project" value="UniProtKB-KW"/>
</dbReference>
<comment type="subcellular location">
    <subcellularLocation>
        <location evidence="2">Cytoplasm</location>
    </subcellularLocation>
    <subcellularLocation>
        <location evidence="1">Nucleus</location>
    </subcellularLocation>
</comment>
<dbReference type="EMBL" id="JANQDX010000013">
    <property type="protein sequence ID" value="KAL0913126.1"/>
    <property type="molecule type" value="Genomic_DNA"/>
</dbReference>
<dbReference type="InterPro" id="IPR000717">
    <property type="entry name" value="PCI_dom"/>
</dbReference>
<keyword evidence="9" id="KW-1185">Reference proteome</keyword>
<dbReference type="GO" id="GO:0005737">
    <property type="term" value="C:cytoplasm"/>
    <property type="evidence" value="ECO:0007669"/>
    <property type="project" value="UniProtKB-SubCell"/>
</dbReference>
<evidence type="ECO:0000256" key="2">
    <source>
        <dbReference type="ARBA" id="ARBA00004496"/>
    </source>
</evidence>
<keyword evidence="6" id="KW-0539">Nucleus</keyword>
<feature type="domain" description="PCI" evidence="7">
    <location>
        <begin position="1"/>
        <end position="171"/>
    </location>
</feature>
<keyword evidence="4" id="KW-0963">Cytoplasm</keyword>
<dbReference type="PANTHER" id="PTHR14145:SF2">
    <property type="entry name" value="COP9 SIGNALOSOME COMPLEX SUBUNIT 1"/>
    <property type="match status" value="1"/>
</dbReference>
<accession>A0ABD0UKI8</accession>
<evidence type="ECO:0000256" key="6">
    <source>
        <dbReference type="ARBA" id="ARBA00023242"/>
    </source>
</evidence>
<comment type="caution">
    <text evidence="8">The sequence shown here is derived from an EMBL/GenBank/DDBJ whole genome shotgun (WGS) entry which is preliminary data.</text>
</comment>
<evidence type="ECO:0000256" key="5">
    <source>
        <dbReference type="ARBA" id="ARBA00022790"/>
    </source>
</evidence>
<dbReference type="Pfam" id="PF21151">
    <property type="entry name" value="CSN1_C"/>
    <property type="match status" value="1"/>
</dbReference>
<organism evidence="8 9">
    <name type="scientific">Dendrobium thyrsiflorum</name>
    <name type="common">Pinecone-like raceme dendrobium</name>
    <name type="synonym">Orchid</name>
    <dbReference type="NCBI Taxonomy" id="117978"/>
    <lineage>
        <taxon>Eukaryota</taxon>
        <taxon>Viridiplantae</taxon>
        <taxon>Streptophyta</taxon>
        <taxon>Embryophyta</taxon>
        <taxon>Tracheophyta</taxon>
        <taxon>Spermatophyta</taxon>
        <taxon>Magnoliopsida</taxon>
        <taxon>Liliopsida</taxon>
        <taxon>Asparagales</taxon>
        <taxon>Orchidaceae</taxon>
        <taxon>Epidendroideae</taxon>
        <taxon>Malaxideae</taxon>
        <taxon>Dendrobiinae</taxon>
        <taxon>Dendrobium</taxon>
    </lineage>
</organism>
<dbReference type="Proteomes" id="UP001552299">
    <property type="component" value="Unassembled WGS sequence"/>
</dbReference>
<dbReference type="SMART" id="SM00088">
    <property type="entry name" value="PINT"/>
    <property type="match status" value="1"/>
</dbReference>
<dbReference type="SUPFAM" id="SSF46785">
    <property type="entry name" value="Winged helix' DNA-binding domain"/>
    <property type="match status" value="1"/>
</dbReference>
<sequence>MSLIKATVEERISSVEYKVSSVEDKVSDLHSMVKKLLKNQVQTAASEPKEPMGRTTNSDFRRRENDVEIIEEKGGSRYASCLDYLENLKPNLLLDIHLHDHIEPLYAQIRHKAIIQYTHPFISVDLPTMASAFKTTVAGLQKELETLIADNQIQARIDSHNKILYARHADQRNSTFQRTLQTGVEFEREVRAMLRRANLIKHEHNRRGSRKL</sequence>
<dbReference type="PROSITE" id="PS50250">
    <property type="entry name" value="PCI"/>
    <property type="match status" value="1"/>
</dbReference>
<proteinExistence type="inferred from homology"/>
<comment type="similarity">
    <text evidence="3">Belongs to the CSN1 family.</text>
</comment>
<dbReference type="Pfam" id="PF01399">
    <property type="entry name" value="PCI"/>
    <property type="match status" value="1"/>
</dbReference>
<evidence type="ECO:0000313" key="8">
    <source>
        <dbReference type="EMBL" id="KAL0913126.1"/>
    </source>
</evidence>
<dbReference type="InterPro" id="IPR036390">
    <property type="entry name" value="WH_DNA-bd_sf"/>
</dbReference>
<keyword evidence="5" id="KW-0736">Signalosome</keyword>
<dbReference type="InterPro" id="IPR048624">
    <property type="entry name" value="CSN1_C"/>
</dbReference>
<dbReference type="Gene3D" id="1.25.40.570">
    <property type="match status" value="1"/>
</dbReference>
<evidence type="ECO:0000256" key="1">
    <source>
        <dbReference type="ARBA" id="ARBA00004123"/>
    </source>
</evidence>